<dbReference type="SMART" id="SM00827">
    <property type="entry name" value="PKS_AT"/>
    <property type="match status" value="1"/>
</dbReference>
<feature type="region of interest" description="Disordered" evidence="8">
    <location>
        <begin position="456"/>
        <end position="482"/>
    </location>
</feature>
<keyword evidence="5" id="KW-0511">Multifunctional enzyme</keyword>
<dbReference type="SUPFAM" id="SSF51735">
    <property type="entry name" value="NAD(P)-binding Rossmann-fold domains"/>
    <property type="match status" value="1"/>
</dbReference>
<dbReference type="OrthoDB" id="329835at2759"/>
<dbReference type="GO" id="GO:0044550">
    <property type="term" value="P:secondary metabolite biosynthetic process"/>
    <property type="evidence" value="ECO:0007669"/>
    <property type="project" value="TreeGrafter"/>
</dbReference>
<feature type="compositionally biased region" description="Low complexity" evidence="8">
    <location>
        <begin position="460"/>
        <end position="476"/>
    </location>
</feature>
<dbReference type="SMART" id="SM00822">
    <property type="entry name" value="PKS_KR"/>
    <property type="match status" value="1"/>
</dbReference>
<reference evidence="12" key="1">
    <citation type="journal article" date="2020" name="Stud. Mycol.">
        <title>101 Dothideomycetes genomes: a test case for predicting lifestyles and emergence of pathogens.</title>
        <authorList>
            <person name="Haridas S."/>
            <person name="Albert R."/>
            <person name="Binder M."/>
            <person name="Bloem J."/>
            <person name="Labutti K."/>
            <person name="Salamov A."/>
            <person name="Andreopoulos B."/>
            <person name="Baker S."/>
            <person name="Barry K."/>
            <person name="Bills G."/>
            <person name="Bluhm B."/>
            <person name="Cannon C."/>
            <person name="Castanera R."/>
            <person name="Culley D."/>
            <person name="Daum C."/>
            <person name="Ezra D."/>
            <person name="Gonzalez J."/>
            <person name="Henrissat B."/>
            <person name="Kuo A."/>
            <person name="Liang C."/>
            <person name="Lipzen A."/>
            <person name="Lutzoni F."/>
            <person name="Magnuson J."/>
            <person name="Mondo S."/>
            <person name="Nolan M."/>
            <person name="Ohm R."/>
            <person name="Pangilinan J."/>
            <person name="Park H.-J."/>
            <person name="Ramirez L."/>
            <person name="Alfaro M."/>
            <person name="Sun H."/>
            <person name="Tritt A."/>
            <person name="Yoshinaga Y."/>
            <person name="Zwiers L.-H."/>
            <person name="Turgeon B."/>
            <person name="Goodwin S."/>
            <person name="Spatafora J."/>
            <person name="Crous P."/>
            <person name="Grigoriev I."/>
        </authorList>
    </citation>
    <scope>NUCLEOTIDE SEQUENCE</scope>
    <source>
        <strain evidence="12">CBS 473.64</strain>
    </source>
</reference>
<keyword evidence="13" id="KW-1185">Reference proteome</keyword>
<dbReference type="SMART" id="SM00826">
    <property type="entry name" value="PKS_DH"/>
    <property type="match status" value="1"/>
</dbReference>
<organism evidence="12 13">
    <name type="scientific">Massarina eburnea CBS 473.64</name>
    <dbReference type="NCBI Taxonomy" id="1395130"/>
    <lineage>
        <taxon>Eukaryota</taxon>
        <taxon>Fungi</taxon>
        <taxon>Dikarya</taxon>
        <taxon>Ascomycota</taxon>
        <taxon>Pezizomycotina</taxon>
        <taxon>Dothideomycetes</taxon>
        <taxon>Pleosporomycetidae</taxon>
        <taxon>Pleosporales</taxon>
        <taxon>Massarineae</taxon>
        <taxon>Massarinaceae</taxon>
        <taxon>Massarina</taxon>
    </lineage>
</organism>
<dbReference type="InterPro" id="IPR056501">
    <property type="entry name" value="NAD-bd_HRPKS_sdrA"/>
</dbReference>
<keyword evidence="3" id="KW-0808">Transferase</keyword>
<name>A0A6A6RS49_9PLEO</name>
<feature type="domain" description="Ketosynthase family 3 (KS3)" evidence="10">
    <location>
        <begin position="7"/>
        <end position="432"/>
    </location>
</feature>
<dbReference type="InterPro" id="IPR032821">
    <property type="entry name" value="PKS_assoc"/>
</dbReference>
<dbReference type="InterPro" id="IPR020806">
    <property type="entry name" value="PKS_PP-bd"/>
</dbReference>
<evidence type="ECO:0000313" key="13">
    <source>
        <dbReference type="Proteomes" id="UP000799753"/>
    </source>
</evidence>
<evidence type="ECO:0000256" key="6">
    <source>
        <dbReference type="ARBA" id="ARBA00023315"/>
    </source>
</evidence>
<keyword evidence="2" id="KW-0597">Phosphoprotein</keyword>
<dbReference type="Proteomes" id="UP000799753">
    <property type="component" value="Unassembled WGS sequence"/>
</dbReference>
<dbReference type="SUPFAM" id="SSF52151">
    <property type="entry name" value="FabD/lysophospholipase-like"/>
    <property type="match status" value="1"/>
</dbReference>
<dbReference type="PANTHER" id="PTHR43775:SF29">
    <property type="entry name" value="ASPERFURANONE POLYKETIDE SYNTHASE AFOG-RELATED"/>
    <property type="match status" value="1"/>
</dbReference>
<dbReference type="PROSITE" id="PS52019">
    <property type="entry name" value="PKS_MFAS_DH"/>
    <property type="match status" value="1"/>
</dbReference>
<evidence type="ECO:0000259" key="9">
    <source>
        <dbReference type="PROSITE" id="PS50075"/>
    </source>
</evidence>
<evidence type="ECO:0000259" key="11">
    <source>
        <dbReference type="PROSITE" id="PS52019"/>
    </source>
</evidence>
<dbReference type="PROSITE" id="PS52004">
    <property type="entry name" value="KS3_2"/>
    <property type="match status" value="1"/>
</dbReference>
<dbReference type="InterPro" id="IPR029063">
    <property type="entry name" value="SAM-dependent_MTases_sf"/>
</dbReference>
<feature type="domain" description="PKS/mFAS DH" evidence="11">
    <location>
        <begin position="969"/>
        <end position="1273"/>
    </location>
</feature>
<dbReference type="EMBL" id="MU006791">
    <property type="protein sequence ID" value="KAF2637935.1"/>
    <property type="molecule type" value="Genomic_DNA"/>
</dbReference>
<dbReference type="Gene3D" id="3.40.50.150">
    <property type="entry name" value="Vaccinia Virus protein VP39"/>
    <property type="match status" value="1"/>
</dbReference>
<evidence type="ECO:0000256" key="3">
    <source>
        <dbReference type="ARBA" id="ARBA00022679"/>
    </source>
</evidence>
<dbReference type="InterPro" id="IPR001227">
    <property type="entry name" value="Ac_transferase_dom_sf"/>
</dbReference>
<gene>
    <name evidence="12" type="ORF">P280DRAFT_471600</name>
</gene>
<dbReference type="Pfam" id="PF21089">
    <property type="entry name" value="PKS_DH_N"/>
    <property type="match status" value="1"/>
</dbReference>
<dbReference type="InterPro" id="IPR016039">
    <property type="entry name" value="Thiolase-like"/>
</dbReference>
<evidence type="ECO:0000256" key="2">
    <source>
        <dbReference type="ARBA" id="ARBA00022553"/>
    </source>
</evidence>
<dbReference type="InterPro" id="IPR016036">
    <property type="entry name" value="Malonyl_transacylase_ACP-bd"/>
</dbReference>
<dbReference type="Gene3D" id="3.40.47.10">
    <property type="match status" value="1"/>
</dbReference>
<dbReference type="InterPro" id="IPR036736">
    <property type="entry name" value="ACP-like_sf"/>
</dbReference>
<evidence type="ECO:0000256" key="1">
    <source>
        <dbReference type="ARBA" id="ARBA00022450"/>
    </source>
</evidence>
<dbReference type="Pfam" id="PF02801">
    <property type="entry name" value="Ketoacyl-synt_C"/>
    <property type="match status" value="1"/>
</dbReference>
<dbReference type="Pfam" id="PF08659">
    <property type="entry name" value="KR"/>
    <property type="match status" value="1"/>
</dbReference>
<dbReference type="InterPro" id="IPR049551">
    <property type="entry name" value="PKS_DH_C"/>
</dbReference>
<feature type="region of interest" description="C-terminal hotdog fold" evidence="7">
    <location>
        <begin position="1119"/>
        <end position="1273"/>
    </location>
</feature>
<dbReference type="SUPFAM" id="SSF55048">
    <property type="entry name" value="Probable ACP-binding domain of malonyl-CoA ACP transacylase"/>
    <property type="match status" value="1"/>
</dbReference>
<dbReference type="GO" id="GO:0016491">
    <property type="term" value="F:oxidoreductase activity"/>
    <property type="evidence" value="ECO:0007669"/>
    <property type="project" value="UniProtKB-KW"/>
</dbReference>
<dbReference type="InterPro" id="IPR013217">
    <property type="entry name" value="Methyltransf_12"/>
</dbReference>
<dbReference type="SMART" id="SM00825">
    <property type="entry name" value="PKS_KS"/>
    <property type="match status" value="1"/>
</dbReference>
<feature type="active site" description="Proton acceptor; for dehydratase activity" evidence="7">
    <location>
        <position position="1003"/>
    </location>
</feature>
<dbReference type="Pfam" id="PF08242">
    <property type="entry name" value="Methyltransf_12"/>
    <property type="match status" value="1"/>
</dbReference>
<dbReference type="InterPro" id="IPR050091">
    <property type="entry name" value="PKS_NRPS_Biosynth_Enz"/>
</dbReference>
<dbReference type="SMART" id="SM00823">
    <property type="entry name" value="PKS_PP"/>
    <property type="match status" value="1"/>
</dbReference>
<evidence type="ECO:0000256" key="5">
    <source>
        <dbReference type="ARBA" id="ARBA00023268"/>
    </source>
</evidence>
<dbReference type="InterPro" id="IPR013968">
    <property type="entry name" value="PKS_KR"/>
</dbReference>
<dbReference type="InterPro" id="IPR016035">
    <property type="entry name" value="Acyl_Trfase/lysoPLipase"/>
</dbReference>
<protein>
    <submittedName>
        <fullName evidence="12">Ketoacyl-synt-domain-containing protein</fullName>
    </submittedName>
</protein>
<dbReference type="InterPro" id="IPR049900">
    <property type="entry name" value="PKS_mFAS_DH"/>
</dbReference>
<dbReference type="Pfam" id="PF14765">
    <property type="entry name" value="PS-DH"/>
    <property type="match status" value="1"/>
</dbReference>
<dbReference type="GO" id="GO:0004312">
    <property type="term" value="F:fatty acid synthase activity"/>
    <property type="evidence" value="ECO:0007669"/>
    <property type="project" value="TreeGrafter"/>
</dbReference>
<dbReference type="InterPro" id="IPR014031">
    <property type="entry name" value="Ketoacyl_synth_C"/>
</dbReference>
<keyword evidence="6" id="KW-0012">Acyltransferase</keyword>
<dbReference type="Pfam" id="PF00109">
    <property type="entry name" value="ketoacyl-synt"/>
    <property type="match status" value="1"/>
</dbReference>
<dbReference type="InterPro" id="IPR042104">
    <property type="entry name" value="PKS_dehydratase_sf"/>
</dbReference>
<dbReference type="Pfam" id="PF00698">
    <property type="entry name" value="Acyl_transf_1"/>
    <property type="match status" value="1"/>
</dbReference>
<dbReference type="Pfam" id="PF00550">
    <property type="entry name" value="PP-binding"/>
    <property type="match status" value="1"/>
</dbReference>
<dbReference type="Gene3D" id="3.40.50.720">
    <property type="entry name" value="NAD(P)-binding Rossmann-like Domain"/>
    <property type="match status" value="1"/>
</dbReference>
<feature type="domain" description="Carrier" evidence="9">
    <location>
        <begin position="2152"/>
        <end position="2229"/>
    </location>
</feature>
<dbReference type="SUPFAM" id="SSF53901">
    <property type="entry name" value="Thiolase-like"/>
    <property type="match status" value="1"/>
</dbReference>
<dbReference type="InterPro" id="IPR020807">
    <property type="entry name" value="PKS_DH"/>
</dbReference>
<dbReference type="GO" id="GO:0006633">
    <property type="term" value="P:fatty acid biosynthetic process"/>
    <property type="evidence" value="ECO:0007669"/>
    <property type="project" value="TreeGrafter"/>
</dbReference>
<dbReference type="InterPro" id="IPR020841">
    <property type="entry name" value="PKS_Beta-ketoAc_synthase_dom"/>
</dbReference>
<feature type="region of interest" description="N-terminal hotdog fold" evidence="7">
    <location>
        <begin position="969"/>
        <end position="1103"/>
    </location>
</feature>
<proteinExistence type="predicted"/>
<dbReference type="Gene3D" id="3.10.129.110">
    <property type="entry name" value="Polyketide synthase dehydratase"/>
    <property type="match status" value="1"/>
</dbReference>
<dbReference type="InterPro" id="IPR009081">
    <property type="entry name" value="PP-bd_ACP"/>
</dbReference>
<dbReference type="InterPro" id="IPR014043">
    <property type="entry name" value="Acyl_transferase_dom"/>
</dbReference>
<accession>A0A6A6RS49</accession>
<evidence type="ECO:0000256" key="8">
    <source>
        <dbReference type="SAM" id="MobiDB-lite"/>
    </source>
</evidence>
<dbReference type="InterPro" id="IPR057326">
    <property type="entry name" value="KR_dom"/>
</dbReference>
<dbReference type="PROSITE" id="PS50075">
    <property type="entry name" value="CARRIER"/>
    <property type="match status" value="1"/>
</dbReference>
<sequence>MADTNEYEPLAIVGLAFRFPGDADTPEGFWKMMEQRRCAMTEIPSERINIDAFYHDDNSRVDTLNLRGGHFMKGALGAFDNAFFSIGPLEASAMDPQQRGMLETSYHALENAGIPLKALAGSKTAVFTASFSDDHRMLNLNDPELLSPYTGSATAWSILANRLSWWYDLKGPSVHVDTACSGGLVALHLACQSLRNGETSMALVGGSNIMSSVEQFLFMSNLSMLSPSSRSYSFDHRANGYARGEGFGFVVVKKLSDALSNGDTIRAVIRATGVNQDGRTPSLTSPSQDAQETLIRDTYRIAGLDPKDTDYVEAHGTGTPVGDPIEARALGAVFGASRPTNDPVIIGAVKSNIGHLEGGSGLAALIKAILSLERGVIPPNANFEKLNPSIDADALNIKFPTESIPWPSSIARRASVNCFGFGGTNAHVVLDDACNFLQLHNLHGYHLSFDTTWRHSISDSRPGTRPGTPLTPSSSGDLETGHTQSLPRLLTWSAHDEKGIHRVAQNLQQFFSKNVHKNDTAFALDALAYTLAGRRTQLHTRSFAVVDCQKDLSQLSKIASSPTKAQRARSTCFVFTGQGAQYSRMGIQLLQYPTFRQSMENADVWLGELGCEWSLLEEIAKAESDTRVNEPELSQPICTALQIALVDQLASFGITPSTVVGHSSGEIAAAYAMGALSAKAAVKVSYLRGKTAAQLTTAPTRGAMMAVGLSERETAVYLDQYRKEHPLSQIVVACNNSPNSVTLAGDADAIEVLRTRFDQDGMFARKLKISVAYHSPHVEQFSPLYRTLLGSLESEGRRIEGNCAMISSVTGQQLDRSQAATPEYWVKNLESPVRFCEALSGAINLHATTRREGNDLMSPMEPLDLLEIGPHCALKGPIKSIMASFEDAKFMRYDTVMDRYSDPAGALLNAVGRLHCLGHPVNLLAANGIQDKSHQMVDGLPPYPFDHSMAHQQRNRAYKPLSLRKEARSDLLGLPMFVDGPPQMTRRWRKFIKTSETPWVRDHVASGSILYPGAGMLCMAIEAAKRTAEPKRKVKAYRLTNVELHQALPVPDDRDGVESQFELTPVHVDTKYVSEYGFRLCSNLEGTWVQNCVGNIRIEYAVEGQDTFLQSSYDVSSCTRNVDSTTLYNVFDTMGLKFGTTFRSLSDVAIGSQDDACATVEAFPWTASASVQTQEHVIHPITLDGIFQLVLGALVEGGKRRAPTTVPTRLEELYVDGSGAAAPQVPSLKTYAKVAERTSVTTTSSASAWNANGRIIVSVIGLETTFVDSLVDDIEHIESVPEEILCHKLLWKPDIDSLSYDKTPLHLQRSLPEAEVKEHYTSMSRSFSLLCAQILKSFDINSLPLTRPHLKTHFQWMQSFASKVSASDLEAALLQGDTVPGLSDKIAQESVDGRGLTLAAQYLQGILSGSVDPVETVFKSSWAEQYYQMLNMHAQKRLQHVIELIAFKNPGLKVLEIGAGTGSTTEHILECAISQGWGLGGKPASAITTYDFTDISPAFFPAAKTKFENADPTMNFLVLDVSEDPLAQGFKTHSYDLIVAANVLHATANLDSTITNVRKLLKKGGKLVLFEITANQWLPQIMFGTLPGWWLGNDEYRTAGPCIPHEAWNTVLQKNGFSGTDIVLHDSNDAECRMCSVMVATAVSDELVSMRGPAISIIIGATDSAAFVFATKLRKELGNTIADVEVLALQQASTRDLSNRVVLSLLEFTDPFLATVDETNFTALQTLLIRAANVLWVRSTGSGRPDWQLSDGLLRVLRSENTGTKYVSYAISESTETSQQLKTIVRLIQRFSSGDVEVELELQDREGNLCISRAMPATKVNGHIASMASLVPTKESSTQQRHLNSVGDISCTLSPNATYLIVGGFGGLARCIAEWMARRGARHLLLLSRSGPSTAAAKGLVSRLSTQGVHVECPTCDIADSLQVHSVIAACASKMPPIKGCIQGALVLRDSVFERMTYRQWMTTVSTRVQGTQNLRTVLPRAMDFFILLSSVNGLLGSISQANYAATNTYLDGFADYYTTPESPIISLDLGWMNFAGTVAESKAITQRMAETKCARPVTENEMLGFLDYYCDRERIRSATTRHVSIGIQAQGTRASWKHGYLDRPIWKHMLHAASVQESAATTTFPPSPAEPEKKKLVNISSQLSKAISVAEAHNVSVQGLRWKIATDLGIPEDDVDPSKPLHEVGVDSLLAVQIKTWVREEMGADISVFDIMGTKSMSQLCLQMVSKSKLVAVGG</sequence>
<evidence type="ECO:0000256" key="7">
    <source>
        <dbReference type="PROSITE-ProRule" id="PRU01363"/>
    </source>
</evidence>
<evidence type="ECO:0000256" key="4">
    <source>
        <dbReference type="ARBA" id="ARBA00023002"/>
    </source>
</evidence>
<dbReference type="PANTHER" id="PTHR43775">
    <property type="entry name" value="FATTY ACID SYNTHASE"/>
    <property type="match status" value="1"/>
</dbReference>
<dbReference type="InterPro" id="IPR036291">
    <property type="entry name" value="NAD(P)-bd_dom_sf"/>
</dbReference>
<keyword evidence="4" id="KW-0560">Oxidoreductase</keyword>
<dbReference type="GO" id="GO:0031177">
    <property type="term" value="F:phosphopantetheine binding"/>
    <property type="evidence" value="ECO:0007669"/>
    <property type="project" value="InterPro"/>
</dbReference>
<dbReference type="SUPFAM" id="SSF53335">
    <property type="entry name" value="S-adenosyl-L-methionine-dependent methyltransferases"/>
    <property type="match status" value="1"/>
</dbReference>
<dbReference type="InterPro" id="IPR049552">
    <property type="entry name" value="PKS_DH_N"/>
</dbReference>
<keyword evidence="1" id="KW-0596">Phosphopantetheine</keyword>
<dbReference type="CDD" id="cd00833">
    <property type="entry name" value="PKS"/>
    <property type="match status" value="1"/>
</dbReference>
<feature type="active site" description="Proton donor; for dehydratase activity" evidence="7">
    <location>
        <position position="1184"/>
    </location>
</feature>
<dbReference type="Pfam" id="PF23114">
    <property type="entry name" value="NAD-bd_HRPKS_sdrA"/>
    <property type="match status" value="1"/>
</dbReference>
<dbReference type="Gene3D" id="1.10.1200.10">
    <property type="entry name" value="ACP-like"/>
    <property type="match status" value="1"/>
</dbReference>
<dbReference type="SUPFAM" id="SSF47336">
    <property type="entry name" value="ACP-like"/>
    <property type="match status" value="1"/>
</dbReference>
<dbReference type="Gene3D" id="3.40.366.10">
    <property type="entry name" value="Malonyl-Coenzyme A Acyl Carrier Protein, domain 2"/>
    <property type="match status" value="1"/>
</dbReference>
<evidence type="ECO:0000259" key="10">
    <source>
        <dbReference type="PROSITE" id="PS52004"/>
    </source>
</evidence>
<dbReference type="InterPro" id="IPR014030">
    <property type="entry name" value="Ketoacyl_synth_N"/>
</dbReference>
<dbReference type="Pfam" id="PF16197">
    <property type="entry name" value="KAsynt_C_assoc"/>
    <property type="match status" value="1"/>
</dbReference>
<evidence type="ECO:0000313" key="12">
    <source>
        <dbReference type="EMBL" id="KAF2637935.1"/>
    </source>
</evidence>
<dbReference type="CDD" id="cd02440">
    <property type="entry name" value="AdoMet_MTases"/>
    <property type="match status" value="1"/>
</dbReference>